<evidence type="ECO:0000256" key="1">
    <source>
        <dbReference type="SAM" id="MobiDB-lite"/>
    </source>
</evidence>
<dbReference type="RefSeq" id="WP_186857700.1">
    <property type="nucleotide sequence ID" value="NZ_JACOON010000003.1"/>
</dbReference>
<feature type="domain" description="Ig-like" evidence="2">
    <location>
        <begin position="57"/>
        <end position="130"/>
    </location>
</feature>
<feature type="region of interest" description="Disordered" evidence="1">
    <location>
        <begin position="251"/>
        <end position="289"/>
    </location>
</feature>
<feature type="compositionally biased region" description="Low complexity" evidence="1">
    <location>
        <begin position="261"/>
        <end position="277"/>
    </location>
</feature>
<sequence length="482" mass="52276">DGPGEYNVDVTAVDKAGNKSTTLYKMIVVAKDTGAPTIGSIGFESDGKSVTKVYQNNFTVRAFSVADAETSVESVEINIWRMDGKRHWNAKAIKENATTWAQYMGVDGPGEYNVDVTAVDKAGNKSTTLYKMIVVAKDTVAPTIGSIGFEANGKAVTEVYQNKFTVRAWNVQDTDSGVQSLQFVIKDEDGTSVGTYKAVRENATTWAQYVGVPGPGIYTAEAAATDDSGNISSTASGKITVKQAMTAMDKPEENAGVETIEPSNEPETLPESSTEPEPATEPDDTPRLMGKTTVVQKQAEAYLAQMGIDMMDHYGISNGEFVSLYWQEADREGVDAAVAFAQMLVETNGADFSGNRRAIQNNPGCLLEENGTPYEFASINEGIRAHIQHIKCYACTDSPEGTLCVPGWDEPNRGSLPTMKAWAKGDQEYLLHWETIYRALQQELPMEEISQTEQGDMNETKQIPDEAAAETDSEPEPDRGAA</sequence>
<proteinExistence type="predicted"/>
<comment type="caution">
    <text evidence="3">The sequence shown here is derived from an EMBL/GenBank/DDBJ whole genome shotgun (WGS) entry which is preliminary data.</text>
</comment>
<protein>
    <submittedName>
        <fullName evidence="3">Ig-like domain repeat protein</fullName>
    </submittedName>
</protein>
<dbReference type="InterPro" id="IPR022038">
    <property type="entry name" value="Ig-like_bact"/>
</dbReference>
<dbReference type="EMBL" id="JACOON010000003">
    <property type="protein sequence ID" value="MBC5648200.1"/>
    <property type="molecule type" value="Genomic_DNA"/>
</dbReference>
<organism evidence="3 4">
    <name type="scientific">Christensenella tenuis</name>
    <dbReference type="NCBI Taxonomy" id="2763033"/>
    <lineage>
        <taxon>Bacteria</taxon>
        <taxon>Bacillati</taxon>
        <taxon>Bacillota</taxon>
        <taxon>Clostridia</taxon>
        <taxon>Christensenellales</taxon>
        <taxon>Christensenellaceae</taxon>
        <taxon>Christensenella</taxon>
    </lineage>
</organism>
<dbReference type="Proteomes" id="UP000606889">
    <property type="component" value="Unassembled WGS sequence"/>
</dbReference>
<feature type="domain" description="Ig-like" evidence="2">
    <location>
        <begin position="160"/>
        <end position="241"/>
    </location>
</feature>
<evidence type="ECO:0000259" key="2">
    <source>
        <dbReference type="Pfam" id="PF12245"/>
    </source>
</evidence>
<name>A0ABR7EEK2_9FIRM</name>
<feature type="region of interest" description="Disordered" evidence="1">
    <location>
        <begin position="448"/>
        <end position="482"/>
    </location>
</feature>
<dbReference type="Pfam" id="PF12245">
    <property type="entry name" value="Big_3_2"/>
    <property type="match status" value="3"/>
</dbReference>
<gene>
    <name evidence="3" type="ORF">H8S18_07610</name>
</gene>
<feature type="non-terminal residue" evidence="3">
    <location>
        <position position="1"/>
    </location>
</feature>
<keyword evidence="4" id="KW-1185">Reference proteome</keyword>
<dbReference type="InterPro" id="IPR013783">
    <property type="entry name" value="Ig-like_fold"/>
</dbReference>
<feature type="domain" description="Ig-like" evidence="2">
    <location>
        <begin position="4"/>
        <end position="24"/>
    </location>
</feature>
<evidence type="ECO:0000313" key="3">
    <source>
        <dbReference type="EMBL" id="MBC5648200.1"/>
    </source>
</evidence>
<evidence type="ECO:0000313" key="4">
    <source>
        <dbReference type="Proteomes" id="UP000606889"/>
    </source>
</evidence>
<accession>A0ABR7EEK2</accession>
<reference evidence="3 4" key="1">
    <citation type="submission" date="2020-08" db="EMBL/GenBank/DDBJ databases">
        <title>Genome public.</title>
        <authorList>
            <person name="Liu C."/>
            <person name="Sun Q."/>
        </authorList>
    </citation>
    <scope>NUCLEOTIDE SEQUENCE [LARGE SCALE GENOMIC DNA]</scope>
    <source>
        <strain evidence="3 4">NSJ-35</strain>
    </source>
</reference>
<dbReference type="Gene3D" id="2.60.40.10">
    <property type="entry name" value="Immunoglobulins"/>
    <property type="match status" value="1"/>
</dbReference>